<name>A0A4S8M806_DENBC</name>
<protein>
    <recommendedName>
        <fullName evidence="2">HTH CENPB-type domain-containing protein</fullName>
    </recommendedName>
</protein>
<evidence type="ECO:0000313" key="3">
    <source>
        <dbReference type="EMBL" id="THU97963.1"/>
    </source>
</evidence>
<gene>
    <name evidence="3" type="ORF">K435DRAFT_588424</name>
</gene>
<evidence type="ECO:0000256" key="1">
    <source>
        <dbReference type="ARBA" id="ARBA00023125"/>
    </source>
</evidence>
<evidence type="ECO:0000259" key="2">
    <source>
        <dbReference type="PROSITE" id="PS51253"/>
    </source>
</evidence>
<keyword evidence="1" id="KW-0238">DNA-binding</keyword>
<organism evidence="3 4">
    <name type="scientific">Dendrothele bispora (strain CBS 962.96)</name>
    <dbReference type="NCBI Taxonomy" id="1314807"/>
    <lineage>
        <taxon>Eukaryota</taxon>
        <taxon>Fungi</taxon>
        <taxon>Dikarya</taxon>
        <taxon>Basidiomycota</taxon>
        <taxon>Agaricomycotina</taxon>
        <taxon>Agaricomycetes</taxon>
        <taxon>Agaricomycetidae</taxon>
        <taxon>Agaricales</taxon>
        <taxon>Agaricales incertae sedis</taxon>
        <taxon>Dendrothele</taxon>
    </lineage>
</organism>
<dbReference type="InterPro" id="IPR006600">
    <property type="entry name" value="HTH_CenpB_DNA-bd_dom"/>
</dbReference>
<accession>A0A4S8M806</accession>
<feature type="non-terminal residue" evidence="3">
    <location>
        <position position="1"/>
    </location>
</feature>
<feature type="non-terminal residue" evidence="3">
    <location>
        <position position="108"/>
    </location>
</feature>
<dbReference type="GO" id="GO:0003677">
    <property type="term" value="F:DNA binding"/>
    <property type="evidence" value="ECO:0007669"/>
    <property type="project" value="UniProtKB-KW"/>
</dbReference>
<reference evidence="3 4" key="1">
    <citation type="journal article" date="2019" name="Nat. Ecol. Evol.">
        <title>Megaphylogeny resolves global patterns of mushroom evolution.</title>
        <authorList>
            <person name="Varga T."/>
            <person name="Krizsan K."/>
            <person name="Foldi C."/>
            <person name="Dima B."/>
            <person name="Sanchez-Garcia M."/>
            <person name="Sanchez-Ramirez S."/>
            <person name="Szollosi G.J."/>
            <person name="Szarkandi J.G."/>
            <person name="Papp V."/>
            <person name="Albert L."/>
            <person name="Andreopoulos W."/>
            <person name="Angelini C."/>
            <person name="Antonin V."/>
            <person name="Barry K.W."/>
            <person name="Bougher N.L."/>
            <person name="Buchanan P."/>
            <person name="Buyck B."/>
            <person name="Bense V."/>
            <person name="Catcheside P."/>
            <person name="Chovatia M."/>
            <person name="Cooper J."/>
            <person name="Damon W."/>
            <person name="Desjardin D."/>
            <person name="Finy P."/>
            <person name="Geml J."/>
            <person name="Haridas S."/>
            <person name="Hughes K."/>
            <person name="Justo A."/>
            <person name="Karasinski D."/>
            <person name="Kautmanova I."/>
            <person name="Kiss B."/>
            <person name="Kocsube S."/>
            <person name="Kotiranta H."/>
            <person name="LaButti K.M."/>
            <person name="Lechner B.E."/>
            <person name="Liimatainen K."/>
            <person name="Lipzen A."/>
            <person name="Lukacs Z."/>
            <person name="Mihaltcheva S."/>
            <person name="Morgado L.N."/>
            <person name="Niskanen T."/>
            <person name="Noordeloos M.E."/>
            <person name="Ohm R.A."/>
            <person name="Ortiz-Santana B."/>
            <person name="Ovrebo C."/>
            <person name="Racz N."/>
            <person name="Riley R."/>
            <person name="Savchenko A."/>
            <person name="Shiryaev A."/>
            <person name="Soop K."/>
            <person name="Spirin V."/>
            <person name="Szebenyi C."/>
            <person name="Tomsovsky M."/>
            <person name="Tulloss R.E."/>
            <person name="Uehling J."/>
            <person name="Grigoriev I.V."/>
            <person name="Vagvolgyi C."/>
            <person name="Papp T."/>
            <person name="Martin F.M."/>
            <person name="Miettinen O."/>
            <person name="Hibbett D.S."/>
            <person name="Nagy L.G."/>
        </authorList>
    </citation>
    <scope>NUCLEOTIDE SEQUENCE [LARGE SCALE GENOMIC DNA]</scope>
    <source>
        <strain evidence="3 4">CBS 962.96</strain>
    </source>
</reference>
<proteinExistence type="predicted"/>
<sequence>VCQEVEAEYQRETGKHISLNHVTVMNLVKGGRLLADVNAEKSWLTPIETEEVIAYLLECASWGHPLDHRRLKEHADEICRARLGSEFPEEGVSKSWTYRFVARHSDRL</sequence>
<feature type="domain" description="HTH CENPB-type" evidence="2">
    <location>
        <begin position="36"/>
        <end position="108"/>
    </location>
</feature>
<dbReference type="AlphaFoldDB" id="A0A4S8M806"/>
<dbReference type="EMBL" id="ML179145">
    <property type="protein sequence ID" value="THU97963.1"/>
    <property type="molecule type" value="Genomic_DNA"/>
</dbReference>
<dbReference type="Pfam" id="PF03221">
    <property type="entry name" value="HTH_Tnp_Tc5"/>
    <property type="match status" value="1"/>
</dbReference>
<evidence type="ECO:0000313" key="4">
    <source>
        <dbReference type="Proteomes" id="UP000297245"/>
    </source>
</evidence>
<dbReference type="Proteomes" id="UP000297245">
    <property type="component" value="Unassembled WGS sequence"/>
</dbReference>
<keyword evidence="4" id="KW-1185">Reference proteome</keyword>
<dbReference type="OrthoDB" id="2668963at2759"/>
<dbReference type="PROSITE" id="PS51253">
    <property type="entry name" value="HTH_CENPB"/>
    <property type="match status" value="1"/>
</dbReference>